<evidence type="ECO:0000313" key="1">
    <source>
        <dbReference type="EMBL" id="MBE1606931.1"/>
    </source>
</evidence>
<accession>A0A927RJ78</accession>
<proteinExistence type="predicted"/>
<organism evidence="1 2">
    <name type="scientific">Actinopolymorpha pittospori</name>
    <dbReference type="NCBI Taxonomy" id="648752"/>
    <lineage>
        <taxon>Bacteria</taxon>
        <taxon>Bacillati</taxon>
        <taxon>Actinomycetota</taxon>
        <taxon>Actinomycetes</taxon>
        <taxon>Propionibacteriales</taxon>
        <taxon>Actinopolymorphaceae</taxon>
        <taxon>Actinopolymorpha</taxon>
    </lineage>
</organism>
<reference evidence="1" key="1">
    <citation type="submission" date="2020-10" db="EMBL/GenBank/DDBJ databases">
        <title>Sequencing the genomes of 1000 actinobacteria strains.</title>
        <authorList>
            <person name="Klenk H.-P."/>
        </authorList>
    </citation>
    <scope>NUCLEOTIDE SEQUENCE</scope>
    <source>
        <strain evidence="1">DSM 45354</strain>
    </source>
</reference>
<dbReference type="Proteomes" id="UP000638648">
    <property type="component" value="Unassembled WGS sequence"/>
</dbReference>
<keyword evidence="2" id="KW-1185">Reference proteome</keyword>
<sequence length="39" mass="4116">MGPLPAIVDRILASNNSRVSVLIVLTRDVELLEAGQAAL</sequence>
<dbReference type="AlphaFoldDB" id="A0A927RJ78"/>
<evidence type="ECO:0000313" key="2">
    <source>
        <dbReference type="Proteomes" id="UP000638648"/>
    </source>
</evidence>
<dbReference type="EMBL" id="JADBEM010000001">
    <property type="protein sequence ID" value="MBE1606931.1"/>
    <property type="molecule type" value="Genomic_DNA"/>
</dbReference>
<name>A0A927RJ78_9ACTN</name>
<protein>
    <submittedName>
        <fullName evidence="1">Uncharacterized protein</fullName>
    </submittedName>
</protein>
<comment type="caution">
    <text evidence="1">The sequence shown here is derived from an EMBL/GenBank/DDBJ whole genome shotgun (WGS) entry which is preliminary data.</text>
</comment>
<gene>
    <name evidence="1" type="ORF">HEB94_003779</name>
</gene>